<gene>
    <name evidence="1" type="ORF">BV25DRAFT_1987859</name>
</gene>
<organism evidence="1 2">
    <name type="scientific">Artomyces pyxidatus</name>
    <dbReference type="NCBI Taxonomy" id="48021"/>
    <lineage>
        <taxon>Eukaryota</taxon>
        <taxon>Fungi</taxon>
        <taxon>Dikarya</taxon>
        <taxon>Basidiomycota</taxon>
        <taxon>Agaricomycotina</taxon>
        <taxon>Agaricomycetes</taxon>
        <taxon>Russulales</taxon>
        <taxon>Auriscalpiaceae</taxon>
        <taxon>Artomyces</taxon>
    </lineage>
</organism>
<comment type="caution">
    <text evidence="1">The sequence shown here is derived from an EMBL/GenBank/DDBJ whole genome shotgun (WGS) entry which is preliminary data.</text>
</comment>
<name>A0ACB8TG99_9AGAM</name>
<reference evidence="1" key="1">
    <citation type="submission" date="2021-03" db="EMBL/GenBank/DDBJ databases">
        <authorList>
            <consortium name="DOE Joint Genome Institute"/>
            <person name="Ahrendt S."/>
            <person name="Looney B.P."/>
            <person name="Miyauchi S."/>
            <person name="Morin E."/>
            <person name="Drula E."/>
            <person name="Courty P.E."/>
            <person name="Chicoki N."/>
            <person name="Fauchery L."/>
            <person name="Kohler A."/>
            <person name="Kuo A."/>
            <person name="Labutti K."/>
            <person name="Pangilinan J."/>
            <person name="Lipzen A."/>
            <person name="Riley R."/>
            <person name="Andreopoulos W."/>
            <person name="He G."/>
            <person name="Johnson J."/>
            <person name="Barry K.W."/>
            <person name="Grigoriev I.V."/>
            <person name="Nagy L."/>
            <person name="Hibbett D."/>
            <person name="Henrissat B."/>
            <person name="Matheny P.B."/>
            <person name="Labbe J."/>
            <person name="Martin F."/>
        </authorList>
    </citation>
    <scope>NUCLEOTIDE SEQUENCE</scope>
    <source>
        <strain evidence="1">HHB10654</strain>
    </source>
</reference>
<protein>
    <submittedName>
        <fullName evidence="1">Uncharacterized protein</fullName>
    </submittedName>
</protein>
<dbReference type="Proteomes" id="UP000814140">
    <property type="component" value="Unassembled WGS sequence"/>
</dbReference>
<dbReference type="EMBL" id="MU277190">
    <property type="protein sequence ID" value="KAI0067473.1"/>
    <property type="molecule type" value="Genomic_DNA"/>
</dbReference>
<evidence type="ECO:0000313" key="1">
    <source>
        <dbReference type="EMBL" id="KAI0067473.1"/>
    </source>
</evidence>
<evidence type="ECO:0000313" key="2">
    <source>
        <dbReference type="Proteomes" id="UP000814140"/>
    </source>
</evidence>
<reference evidence="1" key="2">
    <citation type="journal article" date="2022" name="New Phytol.">
        <title>Evolutionary transition to the ectomycorrhizal habit in the genomes of a hyperdiverse lineage of mushroom-forming fungi.</title>
        <authorList>
            <person name="Looney B."/>
            <person name="Miyauchi S."/>
            <person name="Morin E."/>
            <person name="Drula E."/>
            <person name="Courty P.E."/>
            <person name="Kohler A."/>
            <person name="Kuo A."/>
            <person name="LaButti K."/>
            <person name="Pangilinan J."/>
            <person name="Lipzen A."/>
            <person name="Riley R."/>
            <person name="Andreopoulos W."/>
            <person name="He G."/>
            <person name="Johnson J."/>
            <person name="Nolan M."/>
            <person name="Tritt A."/>
            <person name="Barry K.W."/>
            <person name="Grigoriev I.V."/>
            <person name="Nagy L.G."/>
            <person name="Hibbett D."/>
            <person name="Henrissat B."/>
            <person name="Matheny P.B."/>
            <person name="Labbe J."/>
            <person name="Martin F.M."/>
        </authorList>
    </citation>
    <scope>NUCLEOTIDE SEQUENCE</scope>
    <source>
        <strain evidence="1">HHB10654</strain>
    </source>
</reference>
<proteinExistence type="predicted"/>
<accession>A0ACB8TG99</accession>
<sequence>MSSLAFLVTELQSLASETRRKHPEVREAAEKSLAILRASPEQATANLASDGPHADDLLRPVFMGCATKNAKVVGISLGSLQRLIALRAVSLSAVPVIVSTMSDCMSQGVDIQLKILQTLLSLITNFPAIHGQLLGDALLLCFKLQESRIGVVSSTAAATLRQLLMFVVDKVVEEDRRGDLPPDQIQETQLPNGTAKPLGPAARDAFSIFQDLCLLGNSEKPLFLQLESLHKTFALELIESVLTNYHDLFRTHSELLLLLQHHLCPLLLKSLSDRPIFPLTLRSTRVVFLLLKQFSLELSTEAEVFLMLLIKVIGGEHEQATGAHIENVPVRPHWMRVLAMEIMRGLCSDAEFMRNVWQRYDAQSSDTGAKVFTQLISALKRLVTAKPAVLGVSHQMSGVGVLTNPGEGPTGAYGLDTVGGVAGMMATAASATVSNVVGMIGSEAGLSAHGSAMKIQCIDQLDKADAPPIPEAYIYLLGVQCIVSICDGFAVYTTPIYTGIMVQKPRTAGEAVIRAPAALDPSTLPPTEPAREGLVTVRDMVAAGWPALLAALSFLISTNLSDELFVDVLAAHQSLTNVAGMLALFTPRDAFLTSLAKYAIPSRVVSSLDSYIEPATPRTAASFSENLGLTAASVPPGLSERNMACLKVLVASALFLAGSLGDSWFDVLEALQNADYVLTSKGVKNPGSGATKRASTATQRTVSQNGPAASGTQPQQTQQGPRHPLLVDLDVDSVQLAIQRLFDASKLLEDAAFKDFVNALCRLSSEMVGMQSQGDAVGSGLDVETPDDVVSTGSTTSLNTLSPRSEYASRRRVSGIHLPRTLRSGDFGINKLGGVALLNIHRLIYRPPTIAWDTITSHLLSVIRHPAAPQPIRLQAAHTLDEILIVVPRNVTQAGDMQAAVQRRVLDVLAQQIMLENPAAGASTTASVELRRMGLETLHLILQASGHTLVVGWETIFEILSSVCKPAQPFPAFEPSTASPPSPSTNRPKPLPLGYAQERGYTALIKIAFQSLTLACDSLSALSPEHLRMCISTLGHFGRQADTNISLTAAESLFWSVSDSIQAKRKDAEKEPEYSALWMYLLLEILRLCTDPRPEVRMGAIQTLFRTLQLYGATLSLDTWDECIWKVTFPLLDSLTAAVHQNSPAPYPSPDSPSSSSVPPRTDSSWDESKVVALQSIGSIFNDFLVSKIIHLPSFLKAWETFVMHIRDSFLLDSRTISAPALRCLERALKAATAAVSDTELRPRVAAVWEKAWQVADEMGETVVRRANASGDKARTHVPFTQESLVAFVDAIKSIRSVSKTLESTEWPLERISRLMTILKGVLTYPNSPDYRPDIDSLSPLQGVVLDTVNNIDLSAPGAPSHILRDLSEYATLPFLAAFDAPAMLEVPTLLDPGKRRPTVTITQPGKQKRITYTALSKKCMPLLVELFAQFKDRDEIYVDGTLEAVLSAYSIPIKLKYDCPPASKFGKDLPLWKTATTNFLKIVKEIAPQIAALGSALPADRVEGIWRQTIDVFKGGILADCSSADNFTFEEQEAEENFDLSLIASLEIDVVPHLGDPRVPDYLILQLAKILQQGSTLREYEPDEDYPFTPITPLRPNARSFDWNNTDTNGDEQQLGSTAPITVVSRERFSYWCFDLLFLICSDTAQDHEASRKRVAALGLSALLGRCRTTLAGYVADESLRGNLPFPRVREEELLYVLHKLQELRLWPGSLWAALSDGPSKYATQQPTIDTSLPPSELIADTVKRSPKAHIFHFYTVLCEIVSVPRKAPSAWVMSDHLLSPTSSTPTKVAAPSGSRIAAGGLSANKITSLDARALARECLKEVGRELGVPR</sequence>
<keyword evidence="2" id="KW-1185">Reference proteome</keyword>